<feature type="transmembrane region" description="Helical" evidence="5">
    <location>
        <begin position="332"/>
        <end position="356"/>
    </location>
</feature>
<evidence type="ECO:0000256" key="4">
    <source>
        <dbReference type="ARBA" id="ARBA00023136"/>
    </source>
</evidence>
<comment type="subcellular location">
    <subcellularLocation>
        <location evidence="1">Membrane</location>
        <topology evidence="1">Multi-pass membrane protein</topology>
    </subcellularLocation>
</comment>
<dbReference type="PANTHER" id="PTHR43243">
    <property type="entry name" value="INNER MEMBRANE TRANSPORTER YGJI-RELATED"/>
    <property type="match status" value="1"/>
</dbReference>
<organism evidence="6 7">
    <name type="scientific">Stieleria magnilauensis</name>
    <dbReference type="NCBI Taxonomy" id="2527963"/>
    <lineage>
        <taxon>Bacteria</taxon>
        <taxon>Pseudomonadati</taxon>
        <taxon>Planctomycetota</taxon>
        <taxon>Planctomycetia</taxon>
        <taxon>Pirellulales</taxon>
        <taxon>Pirellulaceae</taxon>
        <taxon>Stieleria</taxon>
    </lineage>
</organism>
<keyword evidence="7" id="KW-1185">Reference proteome</keyword>
<protein>
    <recommendedName>
        <fullName evidence="8">APC family permease</fullName>
    </recommendedName>
</protein>
<dbReference type="Proteomes" id="UP000318081">
    <property type="component" value="Chromosome"/>
</dbReference>
<accession>A0ABX5XWG5</accession>
<evidence type="ECO:0000256" key="2">
    <source>
        <dbReference type="ARBA" id="ARBA00022692"/>
    </source>
</evidence>
<feature type="transmembrane region" description="Helical" evidence="5">
    <location>
        <begin position="153"/>
        <end position="173"/>
    </location>
</feature>
<feature type="transmembrane region" description="Helical" evidence="5">
    <location>
        <begin position="377"/>
        <end position="397"/>
    </location>
</feature>
<evidence type="ECO:0000313" key="7">
    <source>
        <dbReference type="Proteomes" id="UP000318081"/>
    </source>
</evidence>
<feature type="transmembrane region" description="Helical" evidence="5">
    <location>
        <begin position="72"/>
        <end position="94"/>
    </location>
</feature>
<feature type="transmembrane region" description="Helical" evidence="5">
    <location>
        <begin position="124"/>
        <end position="141"/>
    </location>
</feature>
<keyword evidence="2 5" id="KW-0812">Transmembrane</keyword>
<feature type="transmembrane region" description="Helical" evidence="5">
    <location>
        <begin position="403"/>
        <end position="421"/>
    </location>
</feature>
<evidence type="ECO:0000313" key="6">
    <source>
        <dbReference type="EMBL" id="QDV85285.1"/>
    </source>
</evidence>
<sequence length="638" mass="69035">MSADACGCCGKPPGECDCWEFPGWGKVERVLDLPNLPAEETGKSPTRLGVWKATAICGNDITSSCLYVSALAALYAGPLAPLALLLVAGVLFLFRSIYAEVGSALPLNGGAYNVLLNTTTKSRAALAACLTLLSYIATAVISGSEAMNYASELLPTINVFWATVILLGGFAVLNVMGISDSASVALGIFVFHLCTLAALVAIGVMAIIGDPTIFVENIRTPMNQWPTPRSGGMMIALVFGFSAAMLGISGFESSANYIEEQKPGVFPKTLRNMWIAVALFNPVISLLSFALLPMSEIATYKEALLSEMGRRGVMSVGSFEAHSFLPRMAAGWISLDAVVVLSGAVLTSYVGVTGLVRRMSMDLCLPQFLLLQNRRRGTNHWIIISFFLLCCSILLITSGKIEMLAGVYTLSFLSLMALFALGNLLLKARRPDLKRATQAKRLTVAIALGGVLLALVGNVVLNPDYVRVFLLYFAAAVGVVALMLVRNKLLIQLLKVAKTLCGLPLLRRCKTGHQIATLLQEVQCRAIIFVASDGSPNEMRRAAEYVRRNEQMRILKVAWCYDVESEIPQDMPQIREEIDKEFRDLHIDLLLVRGKLGPSLLRVLGQRMGVPLNYMFITSATAGLIDDLADWGGVRIIA</sequence>
<feature type="transmembrane region" description="Helical" evidence="5">
    <location>
        <begin position="185"/>
        <end position="209"/>
    </location>
</feature>
<evidence type="ECO:0000256" key="5">
    <source>
        <dbReference type="SAM" id="Phobius"/>
    </source>
</evidence>
<dbReference type="Pfam" id="PF13520">
    <property type="entry name" value="AA_permease_2"/>
    <property type="match status" value="1"/>
</dbReference>
<evidence type="ECO:0000256" key="1">
    <source>
        <dbReference type="ARBA" id="ARBA00004141"/>
    </source>
</evidence>
<reference evidence="6 7" key="1">
    <citation type="submission" date="2019-02" db="EMBL/GenBank/DDBJ databases">
        <title>Deep-cultivation of Planctomycetes and their phenomic and genomic characterization uncovers novel biology.</title>
        <authorList>
            <person name="Wiegand S."/>
            <person name="Jogler M."/>
            <person name="Boedeker C."/>
            <person name="Pinto D."/>
            <person name="Vollmers J."/>
            <person name="Rivas-Marin E."/>
            <person name="Kohn T."/>
            <person name="Peeters S.H."/>
            <person name="Heuer A."/>
            <person name="Rast P."/>
            <person name="Oberbeckmann S."/>
            <person name="Bunk B."/>
            <person name="Jeske O."/>
            <person name="Meyerdierks A."/>
            <person name="Storesund J.E."/>
            <person name="Kallscheuer N."/>
            <person name="Luecker S."/>
            <person name="Lage O.M."/>
            <person name="Pohl T."/>
            <person name="Merkel B.J."/>
            <person name="Hornburger P."/>
            <person name="Mueller R.-W."/>
            <person name="Bruemmer F."/>
            <person name="Labrenz M."/>
            <person name="Spormann A.M."/>
            <person name="Op den Camp H."/>
            <person name="Overmann J."/>
            <person name="Amann R."/>
            <person name="Jetten M.S.M."/>
            <person name="Mascher T."/>
            <person name="Medema M.H."/>
            <person name="Devos D.P."/>
            <person name="Kaster A.-K."/>
            <person name="Ovreas L."/>
            <person name="Rohde M."/>
            <person name="Galperin M.Y."/>
            <person name="Jogler C."/>
        </authorList>
    </citation>
    <scope>NUCLEOTIDE SEQUENCE [LARGE SCALE GENOMIC DNA]</scope>
    <source>
        <strain evidence="6 7">TBK1r</strain>
    </source>
</reference>
<keyword evidence="3 5" id="KW-1133">Transmembrane helix</keyword>
<evidence type="ECO:0000256" key="3">
    <source>
        <dbReference type="ARBA" id="ARBA00022989"/>
    </source>
</evidence>
<evidence type="ECO:0008006" key="8">
    <source>
        <dbReference type="Google" id="ProtNLM"/>
    </source>
</evidence>
<gene>
    <name evidence="6" type="ORF">TBK1r_42640</name>
</gene>
<feature type="transmembrane region" description="Helical" evidence="5">
    <location>
        <begin position="467"/>
        <end position="485"/>
    </location>
</feature>
<dbReference type="Gene3D" id="1.20.1740.10">
    <property type="entry name" value="Amino acid/polyamine transporter I"/>
    <property type="match status" value="1"/>
</dbReference>
<dbReference type="EMBL" id="CP036432">
    <property type="protein sequence ID" value="QDV85285.1"/>
    <property type="molecule type" value="Genomic_DNA"/>
</dbReference>
<feature type="transmembrane region" description="Helical" evidence="5">
    <location>
        <begin position="272"/>
        <end position="292"/>
    </location>
</feature>
<name>A0ABX5XWG5_9BACT</name>
<keyword evidence="4 5" id="KW-0472">Membrane</keyword>
<dbReference type="PANTHER" id="PTHR43243:SF11">
    <property type="entry name" value="AMINO ACID PERMEASE_ SLC12A DOMAIN-CONTAINING PROTEIN"/>
    <property type="match status" value="1"/>
</dbReference>
<proteinExistence type="predicted"/>
<dbReference type="InterPro" id="IPR002293">
    <property type="entry name" value="AA/rel_permease1"/>
</dbReference>
<feature type="transmembrane region" description="Helical" evidence="5">
    <location>
        <begin position="442"/>
        <end position="461"/>
    </location>
</feature>
<feature type="transmembrane region" description="Helical" evidence="5">
    <location>
        <begin position="229"/>
        <end position="251"/>
    </location>
</feature>